<proteinExistence type="predicted"/>
<dbReference type="PANTHER" id="PTHR33223:SF10">
    <property type="entry name" value="AMINOTRANSFERASE-LIKE PLANT MOBILE DOMAIN-CONTAINING PROTEIN"/>
    <property type="match status" value="1"/>
</dbReference>
<sequence>MEQSRWEAELSRRETDQRLDTISQALLALTQRLAPQAAEDIADTPVRQTPVRQTPVCRNPARQTPLRRSPAVTPPMPRNPAQPTAPLRPQRDQFTPLMDFFREAARGTPARQLDFADRQSAESADPFVPVRPSYLRSLKLHLPSSIESDGRETDLIAHLQAFEGAVALRCLSDALKCKLLVTTLDGQAREWFYELPPGTISSFAELRSELLLRFATSKKRKDGPAALFGIKQRDNESVARFVDRFQKEIQGARNVNPDYYKIALIHGLREGPLKFKATTKAPATYQELIAMVNRFIEGENDNPTYISSLTAKAEGRALPILQNALPAPRPHGKSSVEELADLGFDIEELVQIIQRKSEEKRQGPQREWRARNNSQYCEFNKEKGHLIEDCKTLQQLVERLLAEGKIKDLSKKSDSSKPSTSKGKEVDEVQLECVEIEDVDRLGPINVRPECFDADEEGALGRLFFIHGGAGTEATQKSSIARVSRADVASSSSSAPYGGDIFFGQEDLPQTANPFDDAVVVKAAIGDYAVDRILIDTGSSVNLLFKSTFQALRTGKPLLSTEGPLYGFSGERKEVEGSVTLSVKLGGAIKPIQFIVLDAPSCYHAIFGRPLLNKYQAVVSTYHLAIKFYIDGRMCRVRNPRHARECYLRTVNMTEIAPLVFPAAAEASSQSEAVVDSEGAHLEPAQVTQGVPIAEGEERKLSIN</sequence>
<gene>
    <name evidence="3" type="ORF">KSP39_PZI019096</name>
</gene>
<protein>
    <recommendedName>
        <fullName evidence="2">Retrotransposon gag domain-containing protein</fullName>
    </recommendedName>
</protein>
<comment type="caution">
    <text evidence="3">The sequence shown here is derived from an EMBL/GenBank/DDBJ whole genome shotgun (WGS) entry which is preliminary data.</text>
</comment>
<dbReference type="AlphaFoldDB" id="A0AAP0B2Q8"/>
<accession>A0AAP0B2Q8</accession>
<keyword evidence="4" id="KW-1185">Reference proteome</keyword>
<dbReference type="Proteomes" id="UP001418222">
    <property type="component" value="Unassembled WGS sequence"/>
</dbReference>
<dbReference type="InterPro" id="IPR005162">
    <property type="entry name" value="Retrotrans_gag_dom"/>
</dbReference>
<dbReference type="Gene3D" id="2.40.70.10">
    <property type="entry name" value="Acid Proteases"/>
    <property type="match status" value="1"/>
</dbReference>
<dbReference type="InterPro" id="IPR021109">
    <property type="entry name" value="Peptidase_aspartic_dom_sf"/>
</dbReference>
<evidence type="ECO:0000313" key="4">
    <source>
        <dbReference type="Proteomes" id="UP001418222"/>
    </source>
</evidence>
<feature type="region of interest" description="Disordered" evidence="1">
    <location>
        <begin position="39"/>
        <end position="90"/>
    </location>
</feature>
<evidence type="ECO:0000256" key="1">
    <source>
        <dbReference type="SAM" id="MobiDB-lite"/>
    </source>
</evidence>
<name>A0AAP0B2Q8_9ASPA</name>
<dbReference type="SUPFAM" id="SSF50630">
    <property type="entry name" value="Acid proteases"/>
    <property type="match status" value="1"/>
</dbReference>
<dbReference type="CDD" id="cd00303">
    <property type="entry name" value="retropepsin_like"/>
    <property type="match status" value="1"/>
</dbReference>
<feature type="domain" description="Retrotransposon gag" evidence="2">
    <location>
        <begin position="178"/>
        <end position="270"/>
    </location>
</feature>
<dbReference type="Pfam" id="PF03732">
    <property type="entry name" value="Retrotrans_gag"/>
    <property type="match status" value="1"/>
</dbReference>
<dbReference type="PANTHER" id="PTHR33223">
    <property type="entry name" value="CCHC-TYPE DOMAIN-CONTAINING PROTEIN"/>
    <property type="match status" value="1"/>
</dbReference>
<evidence type="ECO:0000313" key="3">
    <source>
        <dbReference type="EMBL" id="KAK8923897.1"/>
    </source>
</evidence>
<dbReference type="EMBL" id="JBBWWQ010000017">
    <property type="protein sequence ID" value="KAK8923897.1"/>
    <property type="molecule type" value="Genomic_DNA"/>
</dbReference>
<organism evidence="3 4">
    <name type="scientific">Platanthera zijinensis</name>
    <dbReference type="NCBI Taxonomy" id="2320716"/>
    <lineage>
        <taxon>Eukaryota</taxon>
        <taxon>Viridiplantae</taxon>
        <taxon>Streptophyta</taxon>
        <taxon>Embryophyta</taxon>
        <taxon>Tracheophyta</taxon>
        <taxon>Spermatophyta</taxon>
        <taxon>Magnoliopsida</taxon>
        <taxon>Liliopsida</taxon>
        <taxon>Asparagales</taxon>
        <taxon>Orchidaceae</taxon>
        <taxon>Orchidoideae</taxon>
        <taxon>Orchideae</taxon>
        <taxon>Orchidinae</taxon>
        <taxon>Platanthera</taxon>
    </lineage>
</organism>
<reference evidence="3 4" key="1">
    <citation type="journal article" date="2022" name="Nat. Plants">
        <title>Genomes of leafy and leafless Platanthera orchids illuminate the evolution of mycoheterotrophy.</title>
        <authorList>
            <person name="Li M.H."/>
            <person name="Liu K.W."/>
            <person name="Li Z."/>
            <person name="Lu H.C."/>
            <person name="Ye Q.L."/>
            <person name="Zhang D."/>
            <person name="Wang J.Y."/>
            <person name="Li Y.F."/>
            <person name="Zhong Z.M."/>
            <person name="Liu X."/>
            <person name="Yu X."/>
            <person name="Liu D.K."/>
            <person name="Tu X.D."/>
            <person name="Liu B."/>
            <person name="Hao Y."/>
            <person name="Liao X.Y."/>
            <person name="Jiang Y.T."/>
            <person name="Sun W.H."/>
            <person name="Chen J."/>
            <person name="Chen Y.Q."/>
            <person name="Ai Y."/>
            <person name="Zhai J.W."/>
            <person name="Wu S.S."/>
            <person name="Zhou Z."/>
            <person name="Hsiao Y.Y."/>
            <person name="Wu W.L."/>
            <person name="Chen Y.Y."/>
            <person name="Lin Y.F."/>
            <person name="Hsu J.L."/>
            <person name="Li C.Y."/>
            <person name="Wang Z.W."/>
            <person name="Zhao X."/>
            <person name="Zhong W.Y."/>
            <person name="Ma X.K."/>
            <person name="Ma L."/>
            <person name="Huang J."/>
            <person name="Chen G.Z."/>
            <person name="Huang M.Z."/>
            <person name="Huang L."/>
            <person name="Peng D.H."/>
            <person name="Luo Y.B."/>
            <person name="Zou S.Q."/>
            <person name="Chen S.P."/>
            <person name="Lan S."/>
            <person name="Tsai W.C."/>
            <person name="Van de Peer Y."/>
            <person name="Liu Z.J."/>
        </authorList>
    </citation>
    <scope>NUCLEOTIDE SEQUENCE [LARGE SCALE GENOMIC DNA]</scope>
    <source>
        <strain evidence="3">Lor287</strain>
    </source>
</reference>
<evidence type="ECO:0000259" key="2">
    <source>
        <dbReference type="Pfam" id="PF03732"/>
    </source>
</evidence>